<dbReference type="SUPFAM" id="SSF51126">
    <property type="entry name" value="Pectin lyase-like"/>
    <property type="match status" value="1"/>
</dbReference>
<dbReference type="InterPro" id="IPR008638">
    <property type="entry name" value="FhaB/CdiA-like_TPS"/>
</dbReference>
<dbReference type="NCBIfam" id="TIGR01901">
    <property type="entry name" value="adhes_NPXG"/>
    <property type="match status" value="1"/>
</dbReference>
<dbReference type="Pfam" id="PF13332">
    <property type="entry name" value="Fil_haemagg_2"/>
    <property type="match status" value="4"/>
</dbReference>
<feature type="region of interest" description="Disordered" evidence="1">
    <location>
        <begin position="1069"/>
        <end position="1091"/>
    </location>
</feature>
<feature type="region of interest" description="Disordered" evidence="1">
    <location>
        <begin position="1209"/>
        <end position="1247"/>
    </location>
</feature>
<reference evidence="3 4" key="2">
    <citation type="submission" date="2016-03" db="EMBL/GenBank/DDBJ databases">
        <title>New uncultured bacterium of the family Gallionellaceae from acid mine drainage: description and reconstruction of genome based on metagenomic analysis of microbial community.</title>
        <authorList>
            <person name="Kadnikov V."/>
            <person name="Ivasenko D."/>
            <person name="Beletsky A."/>
            <person name="Mardanov A."/>
            <person name="Danilova E."/>
            <person name="Pimenov N."/>
            <person name="Karnachuk O."/>
            <person name="Ravin N."/>
        </authorList>
    </citation>
    <scope>NUCLEOTIDE SEQUENCE [LARGE SCALE GENOMIC DNA]</scope>
    <source>
        <strain evidence="3">ShG14-8</strain>
    </source>
</reference>
<dbReference type="InterPro" id="IPR010069">
    <property type="entry name" value="CdiA_FHA1_rpt"/>
</dbReference>
<dbReference type="EMBL" id="LSLI01000015">
    <property type="protein sequence ID" value="KXS32931.1"/>
    <property type="molecule type" value="Genomic_DNA"/>
</dbReference>
<dbReference type="Gene3D" id="2.160.20.10">
    <property type="entry name" value="Single-stranded right-handed beta-helix, Pectin lyase-like"/>
    <property type="match status" value="1"/>
</dbReference>
<dbReference type="InterPro" id="IPR025157">
    <property type="entry name" value="Hemagglutinin_rpt"/>
</dbReference>
<dbReference type="NCBIfam" id="TIGR01731">
    <property type="entry name" value="fil_hemag_20aa"/>
    <property type="match status" value="3"/>
</dbReference>
<dbReference type="InterPro" id="IPR012334">
    <property type="entry name" value="Pectin_lyas_fold"/>
</dbReference>
<protein>
    <recommendedName>
        <fullName evidence="2">Filamentous haemagglutinin FhaB/tRNA nuclease CdiA-like TPS domain-containing protein</fullName>
    </recommendedName>
</protein>
<evidence type="ECO:0000256" key="1">
    <source>
        <dbReference type="SAM" id="MobiDB-lite"/>
    </source>
</evidence>
<proteinExistence type="predicted"/>
<dbReference type="Pfam" id="PF05860">
    <property type="entry name" value="TPS"/>
    <property type="match status" value="1"/>
</dbReference>
<accession>A0A139BVD6</accession>
<dbReference type="PATRIC" id="fig|1796491.3.peg.1031"/>
<organism evidence="3 4">
    <name type="scientific">Candidatus Gallionella acididurans</name>
    <dbReference type="NCBI Taxonomy" id="1796491"/>
    <lineage>
        <taxon>Bacteria</taxon>
        <taxon>Pseudomonadati</taxon>
        <taxon>Pseudomonadota</taxon>
        <taxon>Betaproteobacteria</taxon>
        <taxon>Nitrosomonadales</taxon>
        <taxon>Gallionellaceae</taxon>
        <taxon>Gallionella</taxon>
    </lineage>
</organism>
<gene>
    <name evidence="3" type="ORF">AWT59_0940</name>
</gene>
<dbReference type="Proteomes" id="UP000070578">
    <property type="component" value="Unassembled WGS sequence"/>
</dbReference>
<evidence type="ECO:0000313" key="3">
    <source>
        <dbReference type="EMBL" id="KXS32931.1"/>
    </source>
</evidence>
<dbReference type="InterPro" id="IPR011050">
    <property type="entry name" value="Pectin_lyase_fold/virulence"/>
</dbReference>
<comment type="caution">
    <text evidence="3">The sequence shown here is derived from an EMBL/GenBank/DDBJ whole genome shotgun (WGS) entry which is preliminary data.</text>
</comment>
<evidence type="ECO:0000313" key="4">
    <source>
        <dbReference type="Proteomes" id="UP000070578"/>
    </source>
</evidence>
<dbReference type="SMART" id="SM00912">
    <property type="entry name" value="Haemagg_act"/>
    <property type="match status" value="1"/>
</dbReference>
<feature type="domain" description="Filamentous haemagglutinin FhaB/tRNA nuclease CdiA-like TPS" evidence="2">
    <location>
        <begin position="65"/>
        <end position="185"/>
    </location>
</feature>
<evidence type="ECO:0000259" key="2">
    <source>
        <dbReference type="SMART" id="SM00912"/>
    </source>
</evidence>
<reference evidence="3 4" key="1">
    <citation type="submission" date="2016-02" db="EMBL/GenBank/DDBJ databases">
        <authorList>
            <person name="Wen L."/>
            <person name="He K."/>
            <person name="Yang H."/>
        </authorList>
    </citation>
    <scope>NUCLEOTIDE SEQUENCE [LARGE SCALE GENOMIC DNA]</scope>
    <source>
        <strain evidence="3">ShG14-8</strain>
    </source>
</reference>
<sequence length="1938" mass="197826">MCTHKQVNDEQYQYGITQLRQSPLCPSIAWLTLIAYIGQPLIVTAQVIANQAAAPNKRPLIDTTANGIPLVQIATPNAAGVSQNQYTQFNVDPAGLILNNSQSTVLTRQAGYVAGNQNLANSAASVILNEVTSTSRSQLNGYIEVAGQQAQVIVANPNGITCNGCGFINTSRGVLTTGTPVIGTSGSLDALRVTGGDIQIGTAGLNAGNIGQIDLIARSVQVNGQLWAGNLNVITGANLVNYNTLGVQIIAGDANKPTVGIDVALLGGMYANKIRLVGTEAGVGVNSLGNLSAQAGDFTLDNQGQITLGGSTTASGNLGINSNTGIANTGTLSSQQTVQINSSGNILNRTGAIINSGNTVLNTAAGDITNNGYIYGNQINTRSNNLHNNYSIIGNAVNLSANNLYNTGGTAFIGATQAANLIVANAFANTGGAVINSLGDINIGSDVTVQGSGYLAGNAVSILNQSSTIEATGNLRLAANAINNQRTVVGLEYGPSWTGTPVVNTPVQGGPTVNSYTPTYANQQFTTTTTPAAQLLSGANMWLGGSTLNNNYSSIIAGGTLTTQMAINNYGPELSRSENRTGVSSVWVSTYHPQQGSCGFISVGCVNAYISWALVTTPYASAQSPTPISGLNYTNQNSSPSAYLAAKNNSTVTLPTSSLYTIHPQPGQPYLVVTDPRFTNYANFVSSDYMLSRLSLDPQQIQMRLGDGFYEQQQVTRQITADTGRIYVNGYADAQSQFIALMNSGVDAAKDFNLTVGVALTTAQINSLKHDIVWMVDRSVTLPNGTTEHVLAPQVYLSSVQEGGLKPSGALLAANVININSNSNSNSNSVNNSGTIRANTALSINASDITNQGGTISSGGNATLVAGNDILNLSGNISGANVSLTAGRDITNALTGQNVTRTIGNGVVNGTELNSTAGINATGSLGLNAGRDVSIVGATINAGGDATINAGRNLTVGVLTVTNSATANQYAAYDTGVTQHTSSIQTGGNLNLASGNDMLLTSAALNVGKDATLVAGGDLTLDASKNSTSSGYNTGSAIGRFKDETVLGSTLNAGGNVTLVATRLNTAATTQASDGGSSSGRTNGKGNITLQSTDITSKTGTLTVAADANVNIGTTAENHNAYTESHATGSGLFTHTTLDVHNESWRTDNIGSNLSANSISITSGKNIGVVGSTASAEHNINVAAMGDVNISAATNTYGSDSYRHETTTGLQFGSGGNPYSITDSGPDITTQARTDGTKQSYSRSSFTSNSGNLNIVSGGNLIASGTDLAANAGNLALTASGTVALLAGQDTLNQSSSTVIVTNPNFFTKQRHTITDTYASLDYQGSTVQGNSIKVSSGADTVLQAAQVTSGAGGINIDAGGDLKLLAAANTTSSTHTETLSTEGTAIKADGTADYAATRRMNNTGQGQTQTNRVTTLTSAGDITTHSGGDTLIEAGKLNAQGAINLSATGYAATTNADGSTNAGRDGKITFAAVKDSTYTSVADSNNSLAWQNSSGGGDYVETLKLANISAGKGFNVNANGGVVVDISNVPATPAPAPKRDANGKLIPVVPLTPEQQAAQQKADLNKLIQNLASQPGQAWIGQLANDPKVKVQWNQVQAAVQHWNYAHDGLTQEAVVVIAIVVAYFTAGAGSSLVGTTTAVEGGAAGATATTIGGTTLATSATTAAGVSVTTYTVAGAVINAGFTALASEASISFANNKGDIGKTLNDMGQSQNVRNVVAAMLTAGVGTSISSTNMTGVLAQTATGCATGEMVGIGCQQGATNAAVISGAALAYRTMVGYSADLRPGDNRPGSDTGDATYKYIDDPKSPNFGQQKLADQGMNVAGFNKLGSIGSQGGVISKVLNQVPFINATAGLHDYIFNANLLTQSTFNNIWTMGATALLTIPASLNDPSLSWLFINGMPYRLNSSPKPPLPLGIISVPSTTPQSAFNVNVQGRMP</sequence>
<name>A0A139BVD6_9PROT</name>
<dbReference type="GO" id="GO:0003824">
    <property type="term" value="F:catalytic activity"/>
    <property type="evidence" value="ECO:0007669"/>
    <property type="project" value="UniProtKB-ARBA"/>
</dbReference>